<dbReference type="EMBL" id="JAZGQK010000020">
    <property type="protein sequence ID" value="MEE6261410.1"/>
    <property type="molecule type" value="Genomic_DNA"/>
</dbReference>
<dbReference type="Gene3D" id="3.40.190.10">
    <property type="entry name" value="Periplasmic binding protein-like II"/>
    <property type="match status" value="2"/>
</dbReference>
<evidence type="ECO:0000256" key="1">
    <source>
        <dbReference type="SAM" id="Phobius"/>
    </source>
</evidence>
<accession>A0ABU7RYE3</accession>
<proteinExistence type="predicted"/>
<protein>
    <submittedName>
        <fullName evidence="2">Extracellular solute-binding protein</fullName>
    </submittedName>
</protein>
<dbReference type="RefSeq" id="WP_331216515.1">
    <property type="nucleotide sequence ID" value="NZ_JAZGQK010000020.1"/>
</dbReference>
<dbReference type="SUPFAM" id="SSF53850">
    <property type="entry name" value="Periplasmic binding protein-like II"/>
    <property type="match status" value="1"/>
</dbReference>
<feature type="transmembrane region" description="Helical" evidence="1">
    <location>
        <begin position="44"/>
        <end position="66"/>
    </location>
</feature>
<dbReference type="Pfam" id="PF01547">
    <property type="entry name" value="SBP_bac_1"/>
    <property type="match status" value="1"/>
</dbReference>
<evidence type="ECO:0000313" key="3">
    <source>
        <dbReference type="Proteomes" id="UP001332243"/>
    </source>
</evidence>
<sequence length="475" mass="50818">MDDRRLADEVAATLSEAQAALPAAGPDTLAAIRRRYRRGRQRRAGLASVAAAVLVLAVTLTGSQLMRGNGLVPPPTADGNATIRVWAITPPVRDSALQELVKRYARETGVQVELSIFGNEEYKERLRTVGEDPDGPDVFVSWGGAELSRLARAGRLLDLTGPLREQPGVVERFLPDVLAGGAVDGRQYGLPMSGTHPVVLFYNRDVFTRADLRPPRTYAELLHLVDRFSADGTIPLALGGAQGWTELMYVMYLAERIGGPGTTADIVAGRPGAWTKPAVLRALHDARELAERGAFGADFDSAGYDDGTAGRRLASGEAAMQLMGTWEYPTQLGRNSDFVLDGRLGWVPFPTVAGGAGDPADLVGVPAQYISVAGDSRHRTAAVDFVRAVAGDTYLDDLVADGEVPPVVDAAARLRDTTHAEFTTSISALVAGAPSYSLAWDQAVDPQTATRLNTNLRRLFRSELTAEQFAALMSN</sequence>
<keyword evidence="1" id="KW-0812">Transmembrane</keyword>
<dbReference type="Proteomes" id="UP001332243">
    <property type="component" value="Unassembled WGS sequence"/>
</dbReference>
<dbReference type="PANTHER" id="PTHR43649">
    <property type="entry name" value="ARABINOSE-BINDING PROTEIN-RELATED"/>
    <property type="match status" value="1"/>
</dbReference>
<name>A0ABU7RYE3_9ACTN</name>
<reference evidence="2 3" key="1">
    <citation type="submission" date="2024-01" db="EMBL/GenBank/DDBJ databases">
        <title>Genome insights into Plantactinospora sonchi sp. nov.</title>
        <authorList>
            <person name="Wang L."/>
        </authorList>
    </citation>
    <scope>NUCLEOTIDE SEQUENCE [LARGE SCALE GENOMIC DNA]</scope>
    <source>
        <strain evidence="2 3">NEAU-QY2</strain>
    </source>
</reference>
<keyword evidence="3" id="KW-1185">Reference proteome</keyword>
<comment type="caution">
    <text evidence="2">The sequence shown here is derived from an EMBL/GenBank/DDBJ whole genome shotgun (WGS) entry which is preliminary data.</text>
</comment>
<organism evidence="2 3">
    <name type="scientific">Plantactinospora sonchi</name>
    <dbReference type="NCBI Taxonomy" id="1544735"/>
    <lineage>
        <taxon>Bacteria</taxon>
        <taxon>Bacillati</taxon>
        <taxon>Actinomycetota</taxon>
        <taxon>Actinomycetes</taxon>
        <taxon>Micromonosporales</taxon>
        <taxon>Micromonosporaceae</taxon>
        <taxon>Plantactinospora</taxon>
    </lineage>
</organism>
<dbReference type="InterPro" id="IPR006059">
    <property type="entry name" value="SBP"/>
</dbReference>
<evidence type="ECO:0000313" key="2">
    <source>
        <dbReference type="EMBL" id="MEE6261410.1"/>
    </source>
</evidence>
<dbReference type="InterPro" id="IPR050490">
    <property type="entry name" value="Bact_solute-bd_prot1"/>
</dbReference>
<keyword evidence="1" id="KW-1133">Transmembrane helix</keyword>
<dbReference type="PANTHER" id="PTHR43649:SF14">
    <property type="entry name" value="BLR3389 PROTEIN"/>
    <property type="match status" value="1"/>
</dbReference>
<keyword evidence="1" id="KW-0472">Membrane</keyword>
<gene>
    <name evidence="2" type="ORF">V1633_23280</name>
</gene>